<reference evidence="2 3" key="1">
    <citation type="journal article" date="2015" name="Int. J. Syst. Evol. Microbiol.">
        <title>Aestuariivita atlantica sp. nov., isolated from deep sea sediment of the Atlantic Ocean.</title>
        <authorList>
            <person name="Li G."/>
            <person name="Lai Q."/>
            <person name="Du Y."/>
            <person name="Liu X."/>
            <person name="Sun F."/>
            <person name="Shao Z."/>
        </authorList>
    </citation>
    <scope>NUCLEOTIDE SEQUENCE [LARGE SCALE GENOMIC DNA]</scope>
    <source>
        <strain evidence="2 3">22II-S11-z3</strain>
    </source>
</reference>
<dbReference type="SUPFAM" id="SSF56112">
    <property type="entry name" value="Protein kinase-like (PK-like)"/>
    <property type="match status" value="1"/>
</dbReference>
<dbReference type="STRING" id="1317121.ATO11_10720"/>
<dbReference type="InterPro" id="IPR002575">
    <property type="entry name" value="Aminoglycoside_PTrfase"/>
</dbReference>
<organism evidence="2 3">
    <name type="scientific">Pseudaestuariivita atlantica</name>
    <dbReference type="NCBI Taxonomy" id="1317121"/>
    <lineage>
        <taxon>Bacteria</taxon>
        <taxon>Pseudomonadati</taxon>
        <taxon>Pseudomonadota</taxon>
        <taxon>Alphaproteobacteria</taxon>
        <taxon>Rhodobacterales</taxon>
        <taxon>Paracoccaceae</taxon>
        <taxon>Pseudaestuariivita</taxon>
    </lineage>
</organism>
<dbReference type="Gene3D" id="3.90.1200.10">
    <property type="match status" value="1"/>
</dbReference>
<protein>
    <recommendedName>
        <fullName evidence="1">Aminoglycoside phosphotransferase domain-containing protein</fullName>
    </recommendedName>
</protein>
<dbReference type="Proteomes" id="UP000036938">
    <property type="component" value="Unassembled WGS sequence"/>
</dbReference>
<dbReference type="EMBL" id="AQQZ01000004">
    <property type="protein sequence ID" value="KNG93661.1"/>
    <property type="molecule type" value="Genomic_DNA"/>
</dbReference>
<evidence type="ECO:0000313" key="3">
    <source>
        <dbReference type="Proteomes" id="UP000036938"/>
    </source>
</evidence>
<sequence>MSSPGYDAVAEVWPDLRQQAGLPEEGWNFHPVSRREDARVDRAVGRYEGPGGGVIVKRQSRPVDPDGFVSRFEAHVAAFEALGGTGPHRVPEILAVDLERQALLMTVAEGRSLFDALTEASEDDQARILTRAGAWLSAFHGAQLDERRQFQPKYTLNYLRQLIGEVVDGSREVASPGKFLRWAELLIEMGGRFEHKWTASCATHGDLHQRNLILSDDAVTGIDFGNRTMAPVGHDIARLLVDHAITTAQGKPDRGEVLTDLARDAFFAGYTLVGPDDPSVGLMLRMRLLAEWIALPPEEEDRGPSQAQRFKALRQLIPRVMKG</sequence>
<gene>
    <name evidence="2" type="ORF">ATO11_10720</name>
</gene>
<dbReference type="Pfam" id="PF01636">
    <property type="entry name" value="APH"/>
    <property type="match status" value="1"/>
</dbReference>
<name>A0A0L1JPK1_9RHOB</name>
<keyword evidence="3" id="KW-1185">Reference proteome</keyword>
<dbReference type="AlphaFoldDB" id="A0A0L1JPK1"/>
<evidence type="ECO:0000259" key="1">
    <source>
        <dbReference type="Pfam" id="PF01636"/>
    </source>
</evidence>
<accession>A0A0L1JPK1</accession>
<comment type="caution">
    <text evidence="2">The sequence shown here is derived from an EMBL/GenBank/DDBJ whole genome shotgun (WGS) entry which is preliminary data.</text>
</comment>
<dbReference type="InterPro" id="IPR011009">
    <property type="entry name" value="Kinase-like_dom_sf"/>
</dbReference>
<dbReference type="RefSeq" id="WP_165586959.1">
    <property type="nucleotide sequence ID" value="NZ_AQQZ01000004.1"/>
</dbReference>
<evidence type="ECO:0000313" key="2">
    <source>
        <dbReference type="EMBL" id="KNG93661.1"/>
    </source>
</evidence>
<feature type="domain" description="Aminoglycoside phosphotransferase" evidence="1">
    <location>
        <begin position="53"/>
        <end position="255"/>
    </location>
</feature>
<proteinExistence type="predicted"/>